<proteinExistence type="predicted"/>
<evidence type="ECO:0000313" key="2">
    <source>
        <dbReference type="Proteomes" id="UP000589292"/>
    </source>
</evidence>
<dbReference type="RefSeq" id="WP_181268572.1">
    <property type="nucleotide sequence ID" value="NZ_BAAAGB010000001.1"/>
</dbReference>
<organism evidence="1 2">
    <name type="scientific">Sphingomonas ursincola</name>
    <dbReference type="NCBI Taxonomy" id="56361"/>
    <lineage>
        <taxon>Bacteria</taxon>
        <taxon>Pseudomonadati</taxon>
        <taxon>Pseudomonadota</taxon>
        <taxon>Alphaproteobacteria</taxon>
        <taxon>Sphingomonadales</taxon>
        <taxon>Sphingomonadaceae</taxon>
        <taxon>Sphingomonas</taxon>
    </lineage>
</organism>
<dbReference type="InterPro" id="IPR036188">
    <property type="entry name" value="FAD/NAD-bd_sf"/>
</dbReference>
<comment type="caution">
    <text evidence="1">The sequence shown here is derived from an EMBL/GenBank/DDBJ whole genome shotgun (WGS) entry which is preliminary data.</text>
</comment>
<gene>
    <name evidence="1" type="ORF">FG486_17855</name>
</gene>
<evidence type="ECO:0000313" key="1">
    <source>
        <dbReference type="EMBL" id="MBA1376211.1"/>
    </source>
</evidence>
<protein>
    <submittedName>
        <fullName evidence="1">Uncharacterized protein</fullName>
    </submittedName>
</protein>
<dbReference type="AlphaFoldDB" id="A0A7V8RGU9"/>
<dbReference type="Proteomes" id="UP000589292">
    <property type="component" value="Unassembled WGS sequence"/>
</dbReference>
<dbReference type="SUPFAM" id="SSF51905">
    <property type="entry name" value="FAD/NAD(P)-binding domain"/>
    <property type="match status" value="1"/>
</dbReference>
<sequence>MTRFLRWAKGKASVILKVPQINYALRGVPMPTMSHEQTQISIAAAIDTGGQLIARVGSNEGDAISQFMLMRRGRSNPKPYTDHIKETMKSGAGFFPTDDENLDRFAELYIKCIGQIDIYAAWSKFDKNIYKNDAEICRLIDLDPFFTINRWPLAMAGKRVTVVHPFTSTIARQFPKRDLLFDRPTLPDCTLTLVRAPQTQADASTDGQDWFANLAEMERQISDSQPDVCIVGAGAYGLPLAAHAKSLGATALMLGGATQLLFGIIGNRWLNDPQYKALVNEHWTRPGEDEKPEGFQKMEIAGGAYW</sequence>
<dbReference type="EMBL" id="VDES01000006">
    <property type="protein sequence ID" value="MBA1376211.1"/>
    <property type="molecule type" value="Genomic_DNA"/>
</dbReference>
<accession>A0A7V8RGU9</accession>
<reference evidence="1 2" key="1">
    <citation type="journal article" date="1994" name="Int. J. Syst. Bacteriol.">
        <title>Phylogenetic positions of novel aerobic, bacteriochlorophyll a-containing bacteria and description of Roseococcus thiosulfatophilus gen. nov., sp. nov., Erythromicrobium ramosum gen. nov., sp. nov., and Erythrobacter litoralis sp. nov.</title>
        <authorList>
            <person name="Yurkov V."/>
            <person name="Stackebrandt E."/>
            <person name="Holmes A."/>
            <person name="Fuerst J.A."/>
            <person name="Hugenholtz P."/>
            <person name="Golecki J."/>
            <person name="Gad'on N."/>
            <person name="Gorlenko V.M."/>
            <person name="Kompantseva E.I."/>
            <person name="Drews G."/>
        </authorList>
    </citation>
    <scope>NUCLEOTIDE SEQUENCE [LARGE SCALE GENOMIC DNA]</scope>
    <source>
        <strain evidence="1 2">KR-99</strain>
    </source>
</reference>
<keyword evidence="2" id="KW-1185">Reference proteome</keyword>
<name>A0A7V8RGU9_9SPHN</name>